<dbReference type="RefSeq" id="XP_033381134.1">
    <property type="nucleotide sequence ID" value="XM_033525281.1"/>
</dbReference>
<organism evidence="2 3">
    <name type="scientific">Aaosphaeria arxii CBS 175.79</name>
    <dbReference type="NCBI Taxonomy" id="1450172"/>
    <lineage>
        <taxon>Eukaryota</taxon>
        <taxon>Fungi</taxon>
        <taxon>Dikarya</taxon>
        <taxon>Ascomycota</taxon>
        <taxon>Pezizomycotina</taxon>
        <taxon>Dothideomycetes</taxon>
        <taxon>Pleosporomycetidae</taxon>
        <taxon>Pleosporales</taxon>
        <taxon>Pleosporales incertae sedis</taxon>
        <taxon>Aaosphaeria</taxon>
    </lineage>
</organism>
<evidence type="ECO:0000313" key="3">
    <source>
        <dbReference type="Proteomes" id="UP000799778"/>
    </source>
</evidence>
<dbReference type="OrthoDB" id="5392263at2759"/>
<dbReference type="Proteomes" id="UP000799778">
    <property type="component" value="Unassembled WGS sequence"/>
</dbReference>
<feature type="transmembrane region" description="Helical" evidence="1">
    <location>
        <begin position="104"/>
        <end position="123"/>
    </location>
</feature>
<accession>A0A6A5XHP8</accession>
<dbReference type="GeneID" id="54282678"/>
<evidence type="ECO:0000256" key="1">
    <source>
        <dbReference type="SAM" id="Phobius"/>
    </source>
</evidence>
<proteinExistence type="predicted"/>
<gene>
    <name evidence="2" type="ORF">BU24DRAFT_395962</name>
</gene>
<sequence length="322" mass="36303">MWQVVSAIALVVGVSVGGFILSLNTPTVGLGCRTGGYLIYVVIALALHLAELLVWWFTSPLRDEDEFRAHIRKHTQHAPDQVAGETKVIGLPGLLTSNAVLRKFSQKLTEILVCSILFLIRLLPLKHKRSIIENTEYSIRQYCSALQDLTTRDWLERIFFTPVEFTNTVWLSYMIMAQTAGAFNNCACMTSTWGGWGGYMDFTQSDHADSPLVAKYWLQGTIITCVFMGVGMGYIVLEWLLQAHLSTENYRDAANGLQRVRRFRRGTHWILYPSTLMVTVMNNFLSACRLRSNGERKILVWSKESNYRPRVGAGIIGLSTNA</sequence>
<reference evidence="2" key="1">
    <citation type="journal article" date="2020" name="Stud. Mycol.">
        <title>101 Dothideomycetes genomes: a test case for predicting lifestyles and emergence of pathogens.</title>
        <authorList>
            <person name="Haridas S."/>
            <person name="Albert R."/>
            <person name="Binder M."/>
            <person name="Bloem J."/>
            <person name="Labutti K."/>
            <person name="Salamov A."/>
            <person name="Andreopoulos B."/>
            <person name="Baker S."/>
            <person name="Barry K."/>
            <person name="Bills G."/>
            <person name="Bluhm B."/>
            <person name="Cannon C."/>
            <person name="Castanera R."/>
            <person name="Culley D."/>
            <person name="Daum C."/>
            <person name="Ezra D."/>
            <person name="Gonzalez J."/>
            <person name="Henrissat B."/>
            <person name="Kuo A."/>
            <person name="Liang C."/>
            <person name="Lipzen A."/>
            <person name="Lutzoni F."/>
            <person name="Magnuson J."/>
            <person name="Mondo S."/>
            <person name="Nolan M."/>
            <person name="Ohm R."/>
            <person name="Pangilinan J."/>
            <person name="Park H.-J."/>
            <person name="Ramirez L."/>
            <person name="Alfaro M."/>
            <person name="Sun H."/>
            <person name="Tritt A."/>
            <person name="Yoshinaga Y."/>
            <person name="Zwiers L.-H."/>
            <person name="Turgeon B."/>
            <person name="Goodwin S."/>
            <person name="Spatafora J."/>
            <person name="Crous P."/>
            <person name="Grigoriev I."/>
        </authorList>
    </citation>
    <scope>NUCLEOTIDE SEQUENCE</scope>
    <source>
        <strain evidence="2">CBS 175.79</strain>
    </source>
</reference>
<feature type="transmembrane region" description="Helical" evidence="1">
    <location>
        <begin position="6"/>
        <end position="25"/>
    </location>
</feature>
<keyword evidence="1" id="KW-1133">Transmembrane helix</keyword>
<dbReference type="EMBL" id="ML978072">
    <property type="protein sequence ID" value="KAF2012795.1"/>
    <property type="molecule type" value="Genomic_DNA"/>
</dbReference>
<feature type="transmembrane region" description="Helical" evidence="1">
    <location>
        <begin position="216"/>
        <end position="237"/>
    </location>
</feature>
<dbReference type="AlphaFoldDB" id="A0A6A5XHP8"/>
<keyword evidence="1" id="KW-0472">Membrane</keyword>
<feature type="transmembrane region" description="Helical" evidence="1">
    <location>
        <begin position="37"/>
        <end position="57"/>
    </location>
</feature>
<keyword evidence="3" id="KW-1185">Reference proteome</keyword>
<evidence type="ECO:0000313" key="2">
    <source>
        <dbReference type="EMBL" id="KAF2012795.1"/>
    </source>
</evidence>
<keyword evidence="1" id="KW-0812">Transmembrane</keyword>
<protein>
    <submittedName>
        <fullName evidence="2">Uncharacterized protein</fullName>
    </submittedName>
</protein>
<name>A0A6A5XHP8_9PLEO</name>